<dbReference type="GeneID" id="75171761"/>
<dbReference type="EMBL" id="ABHU01000028">
    <property type="protein sequence ID" value="EDU89037.1"/>
    <property type="molecule type" value="Genomic_DNA"/>
</dbReference>
<feature type="domain" description="Electron transfer flavoprotein alpha/beta-subunit N-terminal" evidence="7">
    <location>
        <begin position="5"/>
        <end position="180"/>
    </location>
</feature>
<evidence type="ECO:0000313" key="8">
    <source>
        <dbReference type="EMBL" id="EDU89037.1"/>
    </source>
</evidence>
<dbReference type="RefSeq" id="WP_000080709.1">
    <property type="nucleotide sequence ID" value="NZ_ABHU01000028.1"/>
</dbReference>
<dbReference type="InterPro" id="IPR018206">
    <property type="entry name" value="ETF_asu_C_CS"/>
</dbReference>
<evidence type="ECO:0000256" key="3">
    <source>
        <dbReference type="ARBA" id="ARBA00022630"/>
    </source>
</evidence>
<keyword evidence="3" id="KW-0285">Flavoprotein</keyword>
<dbReference type="SUPFAM" id="SSF52402">
    <property type="entry name" value="Adenine nucleotide alpha hydrolases-like"/>
    <property type="match status" value="1"/>
</dbReference>
<sequence>MSQLNSVWVFSDNPERYAELFGGAQQWGQQVYAIVQNTDQAQAVMPYGPKCIYVLEQNDALQRTENYAESIAALLKDKHPAMLLLAATKRGKALAARLSVQLNAALVNDATAVDIVDGHICAEHRMYGGLAFAQEKINSSLAIITLAPGVQEPCTSDTSHQCPTETVPYVAPRHEILCRERRAKAASSVDLSKAKRVVGVGRGLAAQDDLKMVHELAAVLNAEVGCSRPIAEGENWMERERYIGVSGVLLKSDLYLTLGISGQIQHMVGGNGAKVIVAINKDKNAPIFNYADYGLVGDIYKVVPALISQLSR</sequence>
<dbReference type="Pfam" id="PF01012">
    <property type="entry name" value="ETF"/>
    <property type="match status" value="1"/>
</dbReference>
<evidence type="ECO:0000256" key="2">
    <source>
        <dbReference type="ARBA" id="ARBA00022448"/>
    </source>
</evidence>
<gene>
    <name evidence="8" type="ORF">ECH7EC869_5586</name>
</gene>
<accession>A0A0H3PIW1</accession>
<dbReference type="FunFam" id="3.40.50.1220:FF:000004">
    <property type="entry name" value="Electron transfer flavoprotein"/>
    <property type="match status" value="1"/>
</dbReference>
<protein>
    <submittedName>
        <fullName evidence="8">Protein FixB homolog</fullName>
    </submittedName>
</protein>
<evidence type="ECO:0000256" key="4">
    <source>
        <dbReference type="ARBA" id="ARBA00022827"/>
    </source>
</evidence>
<organism evidence="8 9">
    <name type="scientific">Escherichia coli O157:H7 (strain EC869)</name>
    <dbReference type="NCBI Taxonomy" id="478008"/>
    <lineage>
        <taxon>Bacteria</taxon>
        <taxon>Pseudomonadati</taxon>
        <taxon>Pseudomonadota</taxon>
        <taxon>Gammaproteobacteria</taxon>
        <taxon>Enterobacterales</taxon>
        <taxon>Enterobacteriaceae</taxon>
        <taxon>Escherichia</taxon>
    </lineage>
</organism>
<dbReference type="BioCyc" id="ECOL478008-HMP:G76-482486-MONOMER"/>
<evidence type="ECO:0000256" key="1">
    <source>
        <dbReference type="ARBA" id="ARBA00005817"/>
    </source>
</evidence>
<dbReference type="PANTHER" id="PTHR43153:SF1">
    <property type="entry name" value="ELECTRON TRANSFER FLAVOPROTEIN SUBUNIT ALPHA, MITOCHONDRIAL"/>
    <property type="match status" value="1"/>
</dbReference>
<dbReference type="Pfam" id="PF00766">
    <property type="entry name" value="ETF_alpha"/>
    <property type="match status" value="1"/>
</dbReference>
<feature type="binding site" evidence="6">
    <location>
        <position position="202"/>
    </location>
    <ligand>
        <name>FAD</name>
        <dbReference type="ChEBI" id="CHEBI:57692"/>
    </ligand>
</feature>
<evidence type="ECO:0000259" key="7">
    <source>
        <dbReference type="SMART" id="SM00893"/>
    </source>
</evidence>
<proteinExistence type="inferred from homology"/>
<dbReference type="PIRSF" id="PIRSF000089">
    <property type="entry name" value="Electra_flavoP_a"/>
    <property type="match status" value="1"/>
</dbReference>
<name>A0A0H3PIW1_ECO5C</name>
<dbReference type="PANTHER" id="PTHR43153">
    <property type="entry name" value="ELECTRON TRANSFER FLAVOPROTEIN ALPHA"/>
    <property type="match status" value="1"/>
</dbReference>
<reference evidence="8 9" key="1">
    <citation type="journal article" date="2011" name="Appl. Environ. Microbiol.">
        <title>Genome signatures of Escherichia coli O157:H7 isolates from the bovine host reservoir.</title>
        <authorList>
            <person name="Eppinger M."/>
            <person name="Mammel M.K."/>
            <person name="Leclerc J.E."/>
            <person name="Ravel J."/>
            <person name="Cebula T.A."/>
        </authorList>
    </citation>
    <scope>NUCLEOTIDE SEQUENCE [LARGE SCALE GENOMIC DNA]</scope>
    <source>
        <strain evidence="8 9">EC869</strain>
    </source>
</reference>
<dbReference type="GO" id="GO:0009055">
    <property type="term" value="F:electron transfer activity"/>
    <property type="evidence" value="ECO:0007669"/>
    <property type="project" value="InterPro"/>
</dbReference>
<comment type="similarity">
    <text evidence="1">Belongs to the ETF alpha-subunit/FixB family.</text>
</comment>
<dbReference type="Gene3D" id="3.40.50.620">
    <property type="entry name" value="HUPs"/>
    <property type="match status" value="1"/>
</dbReference>
<dbReference type="Gene3D" id="3.40.50.1220">
    <property type="entry name" value="TPP-binding domain"/>
    <property type="match status" value="1"/>
</dbReference>
<feature type="binding site" evidence="6">
    <location>
        <begin position="298"/>
        <end position="299"/>
    </location>
    <ligand>
        <name>FAD</name>
        <dbReference type="ChEBI" id="CHEBI:57692"/>
    </ligand>
</feature>
<dbReference type="NCBIfam" id="NF008884">
    <property type="entry name" value="PRK11916.1"/>
    <property type="match status" value="1"/>
</dbReference>
<keyword evidence="2" id="KW-0813">Transport</keyword>
<feature type="binding site" evidence="6">
    <location>
        <begin position="259"/>
        <end position="266"/>
    </location>
    <ligand>
        <name>FAD</name>
        <dbReference type="ChEBI" id="CHEBI:57692"/>
    </ligand>
</feature>
<dbReference type="PROSITE" id="PS00696">
    <property type="entry name" value="ETF_ALPHA"/>
    <property type="match status" value="1"/>
</dbReference>
<evidence type="ECO:0000313" key="9">
    <source>
        <dbReference type="Proteomes" id="UP000004641"/>
    </source>
</evidence>
<dbReference type="InterPro" id="IPR014731">
    <property type="entry name" value="ETF_asu_C"/>
</dbReference>
<dbReference type="AlphaFoldDB" id="A0A0H3PIW1"/>
<evidence type="ECO:0000256" key="5">
    <source>
        <dbReference type="ARBA" id="ARBA00022982"/>
    </source>
</evidence>
<dbReference type="InterPro" id="IPR014729">
    <property type="entry name" value="Rossmann-like_a/b/a_fold"/>
</dbReference>
<feature type="binding site" evidence="6">
    <location>
        <begin position="227"/>
        <end position="228"/>
    </location>
    <ligand>
        <name>FAD</name>
        <dbReference type="ChEBI" id="CHEBI:57692"/>
    </ligand>
</feature>
<dbReference type="InterPro" id="IPR014730">
    <property type="entry name" value="ETF_a/b_N"/>
</dbReference>
<dbReference type="GO" id="GO:0033539">
    <property type="term" value="P:fatty acid beta-oxidation using acyl-CoA dehydrogenase"/>
    <property type="evidence" value="ECO:0007669"/>
    <property type="project" value="TreeGrafter"/>
</dbReference>
<keyword evidence="5" id="KW-0249">Electron transport</keyword>
<feature type="binding site" evidence="6">
    <location>
        <position position="280"/>
    </location>
    <ligand>
        <name>FAD</name>
        <dbReference type="ChEBI" id="CHEBI:57692"/>
    </ligand>
</feature>
<dbReference type="GO" id="GO:0050660">
    <property type="term" value="F:flavin adenine dinucleotide binding"/>
    <property type="evidence" value="ECO:0007669"/>
    <property type="project" value="InterPro"/>
</dbReference>
<comment type="caution">
    <text evidence="8">The sequence shown here is derived from an EMBL/GenBank/DDBJ whole genome shotgun (WGS) entry which is preliminary data.</text>
</comment>
<dbReference type="SUPFAM" id="SSF52467">
    <property type="entry name" value="DHS-like NAD/FAD-binding domain"/>
    <property type="match status" value="1"/>
</dbReference>
<evidence type="ECO:0000256" key="6">
    <source>
        <dbReference type="PIRSR" id="PIRSR000089-1"/>
    </source>
</evidence>
<dbReference type="SMART" id="SM00893">
    <property type="entry name" value="ETF"/>
    <property type="match status" value="1"/>
</dbReference>
<dbReference type="InterPro" id="IPR029035">
    <property type="entry name" value="DHS-like_NAD/FAD-binding_dom"/>
</dbReference>
<dbReference type="InterPro" id="IPR001308">
    <property type="entry name" value="ETF_a/FixB"/>
</dbReference>
<dbReference type="Proteomes" id="UP000004641">
    <property type="component" value="Unassembled WGS sequence"/>
</dbReference>
<comment type="cofactor">
    <cofactor evidence="6">
        <name>FAD</name>
        <dbReference type="ChEBI" id="CHEBI:57692"/>
    </cofactor>
    <text evidence="6">Binds 1 FAD per dimer.</text>
</comment>
<keyword evidence="4 6" id="KW-0274">FAD</keyword>